<dbReference type="KEGG" id="crs:FQB35_11525"/>
<organism evidence="2 3">
    <name type="scientific">Crassaminicella thermophila</name>
    <dbReference type="NCBI Taxonomy" id="2599308"/>
    <lineage>
        <taxon>Bacteria</taxon>
        <taxon>Bacillati</taxon>
        <taxon>Bacillota</taxon>
        <taxon>Clostridia</taxon>
        <taxon>Eubacteriales</taxon>
        <taxon>Clostridiaceae</taxon>
        <taxon>Crassaminicella</taxon>
    </lineage>
</organism>
<keyword evidence="1" id="KW-1133">Transmembrane helix</keyword>
<gene>
    <name evidence="2" type="ORF">FQB35_11525</name>
</gene>
<reference evidence="2 3" key="1">
    <citation type="submission" date="2019-07" db="EMBL/GenBank/DDBJ databases">
        <title>Complete genome of Crassaminicella thermophila SY095.</title>
        <authorList>
            <person name="Li X."/>
        </authorList>
    </citation>
    <scope>NUCLEOTIDE SEQUENCE [LARGE SCALE GENOMIC DNA]</scope>
    <source>
        <strain evidence="2 3">SY095</strain>
    </source>
</reference>
<dbReference type="OrthoDB" id="9990604at2"/>
<proteinExistence type="predicted"/>
<feature type="transmembrane region" description="Helical" evidence="1">
    <location>
        <begin position="6"/>
        <end position="31"/>
    </location>
</feature>
<evidence type="ECO:0000313" key="3">
    <source>
        <dbReference type="Proteomes" id="UP000324646"/>
    </source>
</evidence>
<sequence>MHLIEIIMPIVALVIILPYLYPAILLPKIILHLASGEYTSNMKLLYKDFKKSILFLVLDGLLWYPIIFIGSMSTDAPSTGSFHISIVQFLMYIPATAIICVFITIITIIIESIKSRTKQN</sequence>
<feature type="transmembrane region" description="Helical" evidence="1">
    <location>
        <begin position="89"/>
        <end position="110"/>
    </location>
</feature>
<dbReference type="Proteomes" id="UP000324646">
    <property type="component" value="Chromosome"/>
</dbReference>
<evidence type="ECO:0000313" key="2">
    <source>
        <dbReference type="EMBL" id="QEK12904.1"/>
    </source>
</evidence>
<accession>A0A5C0SHK5</accession>
<dbReference type="RefSeq" id="WP_148810040.1">
    <property type="nucleotide sequence ID" value="NZ_CP042243.1"/>
</dbReference>
<keyword evidence="1" id="KW-0472">Membrane</keyword>
<evidence type="ECO:0000256" key="1">
    <source>
        <dbReference type="SAM" id="Phobius"/>
    </source>
</evidence>
<keyword evidence="3" id="KW-1185">Reference proteome</keyword>
<keyword evidence="1" id="KW-0812">Transmembrane</keyword>
<dbReference type="AlphaFoldDB" id="A0A5C0SHK5"/>
<feature type="transmembrane region" description="Helical" evidence="1">
    <location>
        <begin position="52"/>
        <end position="69"/>
    </location>
</feature>
<dbReference type="EMBL" id="CP042243">
    <property type="protein sequence ID" value="QEK12904.1"/>
    <property type="molecule type" value="Genomic_DNA"/>
</dbReference>
<name>A0A5C0SHK5_CRATE</name>
<protein>
    <submittedName>
        <fullName evidence="2">Uncharacterized protein</fullName>
    </submittedName>
</protein>